<dbReference type="OrthoDB" id="10574377at2759"/>
<dbReference type="Proteomes" id="UP000708208">
    <property type="component" value="Unassembled WGS sequence"/>
</dbReference>
<feature type="non-terminal residue" evidence="1">
    <location>
        <position position="1"/>
    </location>
</feature>
<protein>
    <submittedName>
        <fullName evidence="1">Uncharacterized protein</fullName>
    </submittedName>
</protein>
<proteinExistence type="predicted"/>
<evidence type="ECO:0000313" key="2">
    <source>
        <dbReference type="Proteomes" id="UP000708208"/>
    </source>
</evidence>
<gene>
    <name evidence="1" type="ORF">AFUS01_LOCUS45384</name>
</gene>
<dbReference type="EMBL" id="CAJVCH010570876">
    <property type="protein sequence ID" value="CAG7836101.1"/>
    <property type="molecule type" value="Genomic_DNA"/>
</dbReference>
<keyword evidence="2" id="KW-1185">Reference proteome</keyword>
<evidence type="ECO:0000313" key="1">
    <source>
        <dbReference type="EMBL" id="CAG7836101.1"/>
    </source>
</evidence>
<accession>A0A8J2Q685</accession>
<organism evidence="1 2">
    <name type="scientific">Allacma fusca</name>
    <dbReference type="NCBI Taxonomy" id="39272"/>
    <lineage>
        <taxon>Eukaryota</taxon>
        <taxon>Metazoa</taxon>
        <taxon>Ecdysozoa</taxon>
        <taxon>Arthropoda</taxon>
        <taxon>Hexapoda</taxon>
        <taxon>Collembola</taxon>
        <taxon>Symphypleona</taxon>
        <taxon>Sminthuridae</taxon>
        <taxon>Allacma</taxon>
    </lineage>
</organism>
<reference evidence="1" key="1">
    <citation type="submission" date="2021-06" db="EMBL/GenBank/DDBJ databases">
        <authorList>
            <person name="Hodson N. C."/>
            <person name="Mongue J. A."/>
            <person name="Jaron S. K."/>
        </authorList>
    </citation>
    <scope>NUCLEOTIDE SEQUENCE</scope>
</reference>
<dbReference type="AlphaFoldDB" id="A0A8J2Q685"/>
<sequence>KIHNELSPNIKATIMAAWFIIYKLHYEGKTYREIHHNLTKAAKHLFADLKPSTEELPNKLIGDIVLIDRDED</sequence>
<comment type="caution">
    <text evidence="1">The sequence shown here is derived from an EMBL/GenBank/DDBJ whole genome shotgun (WGS) entry which is preliminary data.</text>
</comment>
<name>A0A8J2Q685_9HEXA</name>